<feature type="region of interest" description="Disordered" evidence="1">
    <location>
        <begin position="1"/>
        <end position="569"/>
    </location>
</feature>
<protein>
    <submittedName>
        <fullName evidence="2">Uncharacterized protein</fullName>
    </submittedName>
</protein>
<dbReference type="EMBL" id="KN847521">
    <property type="protein sequence ID" value="KIV94506.1"/>
    <property type="molecule type" value="Genomic_DNA"/>
</dbReference>
<dbReference type="RefSeq" id="XP_016226078.1">
    <property type="nucleotide sequence ID" value="XM_016366560.1"/>
</dbReference>
<organism evidence="2 3">
    <name type="scientific">Exophiala mesophila</name>
    <name type="common">Black yeast-like fungus</name>
    <dbReference type="NCBI Taxonomy" id="212818"/>
    <lineage>
        <taxon>Eukaryota</taxon>
        <taxon>Fungi</taxon>
        <taxon>Dikarya</taxon>
        <taxon>Ascomycota</taxon>
        <taxon>Pezizomycotina</taxon>
        <taxon>Eurotiomycetes</taxon>
        <taxon>Chaetothyriomycetidae</taxon>
        <taxon>Chaetothyriales</taxon>
        <taxon>Herpotrichiellaceae</taxon>
        <taxon>Exophiala</taxon>
    </lineage>
</organism>
<feature type="compositionally biased region" description="Polar residues" evidence="1">
    <location>
        <begin position="499"/>
        <end position="508"/>
    </location>
</feature>
<dbReference type="Proteomes" id="UP000054302">
    <property type="component" value="Unassembled WGS sequence"/>
</dbReference>
<dbReference type="HOGENOM" id="CLU_028198_0_0_1"/>
<feature type="compositionally biased region" description="Basic and acidic residues" evidence="1">
    <location>
        <begin position="343"/>
        <end position="357"/>
    </location>
</feature>
<dbReference type="GeneID" id="27320112"/>
<dbReference type="RefSeq" id="XP_016226079.1">
    <property type="nucleotide sequence ID" value="XM_016366561.1"/>
</dbReference>
<dbReference type="AlphaFoldDB" id="A0A0D1ZKV2"/>
<feature type="compositionally biased region" description="Basic and acidic residues" evidence="1">
    <location>
        <begin position="172"/>
        <end position="192"/>
    </location>
</feature>
<evidence type="ECO:0000313" key="3">
    <source>
        <dbReference type="Proteomes" id="UP000054302"/>
    </source>
</evidence>
<reference evidence="2 3" key="1">
    <citation type="submission" date="2015-01" db="EMBL/GenBank/DDBJ databases">
        <title>The Genome Sequence of Exophiala mesophila CBS40295.</title>
        <authorList>
            <consortium name="The Broad Institute Genomics Platform"/>
            <person name="Cuomo C."/>
            <person name="de Hoog S."/>
            <person name="Gorbushina A."/>
            <person name="Stielow B."/>
            <person name="Teixiera M."/>
            <person name="Abouelleil A."/>
            <person name="Chapman S.B."/>
            <person name="Priest M."/>
            <person name="Young S.K."/>
            <person name="Wortman J."/>
            <person name="Nusbaum C."/>
            <person name="Birren B."/>
        </authorList>
    </citation>
    <scope>NUCLEOTIDE SEQUENCE [LARGE SCALE GENOMIC DNA]</scope>
    <source>
        <strain evidence="2 3">CBS 40295</strain>
    </source>
</reference>
<accession>A0A0D1ZKV2</accession>
<dbReference type="VEuPathDB" id="FungiDB:PV10_02267"/>
<feature type="compositionally biased region" description="Polar residues" evidence="1">
    <location>
        <begin position="435"/>
        <end position="447"/>
    </location>
</feature>
<sequence length="569" mass="59941">MSATSGNGGVRNLRAMFENKAGDQSTSPPSRGRSPNPSELSNNSRPVSKVRASFVAVERPGENGSAPILGLRRASEVSSLGGIHENMVTEGSDLDKKPITRVGSGPGSDAAQVTKKAPSSNGTNGDGLGKILKGSAFESNTPSKPPRISPQVEKQDGSFSSPRTLQKVPKSPAKDKDTSKAAEMVKKMKPVEGTKPGPAPTTHLQTTKSALPVKSLPTRIATKPDPKSPTLSKPSPKTPTSAGVANIKGGPAKIKGVMDSARQAQQARAEKQASDKPSEKAKTAPKIETKVASKSTETPRAGQKAPSSPHSTRSAISSGPKSPLRPVRLPSAATATTASAAAKDSHHPSRPETETRKSVARRASTLSVRPPRVSTSSVATLNKKSSRASLANGHEKHERPVSRVSTSTARADEGFLARMMRPTTSSAQKTHDKIQVNSPPRLRTSTSHRPREGSATKKPPPKMQQLKSQPPPAVPKQDHSQHADPVEVADEQVPEPTQPEITQQASESVTVPPPAADVPVPAVDKEEETQPEADVPQMTVDKEQEVQPENSSEEPAPINGNLVLVEQEG</sequence>
<dbReference type="EMBL" id="KN847521">
    <property type="protein sequence ID" value="KIV94504.1"/>
    <property type="molecule type" value="Genomic_DNA"/>
</dbReference>
<feature type="compositionally biased region" description="Low complexity" evidence="1">
    <location>
        <begin position="367"/>
        <end position="378"/>
    </location>
</feature>
<keyword evidence="3" id="KW-1185">Reference proteome</keyword>
<feature type="compositionally biased region" description="Basic and acidic residues" evidence="1">
    <location>
        <begin position="476"/>
        <end position="485"/>
    </location>
</feature>
<dbReference type="EMBL" id="KN847521">
    <property type="protein sequence ID" value="KIV94505.1"/>
    <property type="molecule type" value="Genomic_DNA"/>
</dbReference>
<evidence type="ECO:0000256" key="1">
    <source>
        <dbReference type="SAM" id="MobiDB-lite"/>
    </source>
</evidence>
<gene>
    <name evidence="2" type="ORF">PV10_02267</name>
</gene>
<name>A0A0D1ZKV2_EXOME</name>
<feature type="compositionally biased region" description="Polar residues" evidence="1">
    <location>
        <begin position="379"/>
        <end position="389"/>
    </location>
</feature>
<evidence type="ECO:0000313" key="2">
    <source>
        <dbReference type="EMBL" id="KIV94504.1"/>
    </source>
</evidence>
<proteinExistence type="predicted"/>
<feature type="compositionally biased region" description="Polar residues" evidence="1">
    <location>
        <begin position="305"/>
        <end position="320"/>
    </location>
</feature>
<feature type="compositionally biased region" description="Low complexity" evidence="1">
    <location>
        <begin position="228"/>
        <end position="241"/>
    </location>
</feature>
<feature type="compositionally biased region" description="Low complexity" evidence="1">
    <location>
        <begin position="331"/>
        <end position="342"/>
    </location>
</feature>
<feature type="compositionally biased region" description="Basic and acidic residues" evidence="1">
    <location>
        <begin position="268"/>
        <end position="291"/>
    </location>
</feature>
<feature type="compositionally biased region" description="Low complexity" evidence="1">
    <location>
        <begin position="25"/>
        <end position="38"/>
    </location>
</feature>
<dbReference type="RefSeq" id="XP_016226080.1">
    <property type="nucleotide sequence ID" value="XM_016366562.1"/>
</dbReference>
<dbReference type="OrthoDB" id="3600083at2759"/>